<gene>
    <name evidence="12 15" type="primary">trpE</name>
    <name evidence="15" type="ORF">QCO44_06990</name>
</gene>
<accession>A0ABV3X5B0</accession>
<evidence type="ECO:0000256" key="4">
    <source>
        <dbReference type="ARBA" id="ARBA00012266"/>
    </source>
</evidence>
<organism evidence="15 16">
    <name type="scientific">Selenomonas sputigena</name>
    <dbReference type="NCBI Taxonomy" id="69823"/>
    <lineage>
        <taxon>Bacteria</taxon>
        <taxon>Bacillati</taxon>
        <taxon>Bacillota</taxon>
        <taxon>Negativicutes</taxon>
        <taxon>Selenomonadales</taxon>
        <taxon>Selenomonadaceae</taxon>
        <taxon>Selenomonas</taxon>
    </lineage>
</organism>
<evidence type="ECO:0000313" key="15">
    <source>
        <dbReference type="EMBL" id="MEX5285382.1"/>
    </source>
</evidence>
<dbReference type="Pfam" id="PF00425">
    <property type="entry name" value="Chorismate_bind"/>
    <property type="match status" value="1"/>
</dbReference>
<dbReference type="Proteomes" id="UP001559623">
    <property type="component" value="Unassembled WGS sequence"/>
</dbReference>
<comment type="subunit">
    <text evidence="3 12">Heterotetramer consisting of two non-identical subunits: a beta subunit (TrpG) and a large alpha subunit (TrpE).</text>
</comment>
<comment type="cofactor">
    <cofactor evidence="12">
        <name>Mg(2+)</name>
        <dbReference type="ChEBI" id="CHEBI:18420"/>
    </cofactor>
</comment>
<keyword evidence="9 12" id="KW-0456">Lyase</keyword>
<keyword evidence="6 12" id="KW-0028">Amino-acid biosynthesis</keyword>
<evidence type="ECO:0000256" key="3">
    <source>
        <dbReference type="ARBA" id="ARBA00011575"/>
    </source>
</evidence>
<evidence type="ECO:0000259" key="13">
    <source>
        <dbReference type="Pfam" id="PF00425"/>
    </source>
</evidence>
<dbReference type="PANTHER" id="PTHR11236">
    <property type="entry name" value="AMINOBENZOATE/ANTHRANILATE SYNTHASE"/>
    <property type="match status" value="1"/>
</dbReference>
<dbReference type="InterPro" id="IPR005256">
    <property type="entry name" value="Anth_synth_I_PabB"/>
</dbReference>
<evidence type="ECO:0000256" key="12">
    <source>
        <dbReference type="RuleBase" id="RU364045"/>
    </source>
</evidence>
<keyword evidence="12" id="KW-0479">Metal-binding</keyword>
<dbReference type="EC" id="4.1.3.27" evidence="4 12"/>
<keyword evidence="16" id="KW-1185">Reference proteome</keyword>
<dbReference type="NCBIfam" id="TIGR00564">
    <property type="entry name" value="trpE_most"/>
    <property type="match status" value="1"/>
</dbReference>
<dbReference type="Gene3D" id="3.60.120.10">
    <property type="entry name" value="Anthranilate synthase"/>
    <property type="match status" value="1"/>
</dbReference>
<comment type="similarity">
    <text evidence="2 12">Belongs to the anthranilate synthase component I family.</text>
</comment>
<dbReference type="SUPFAM" id="SSF56322">
    <property type="entry name" value="ADC synthase"/>
    <property type="match status" value="1"/>
</dbReference>
<evidence type="ECO:0000256" key="8">
    <source>
        <dbReference type="ARBA" id="ARBA00023141"/>
    </source>
</evidence>
<protein>
    <recommendedName>
        <fullName evidence="5 12">Anthranilate synthase component 1</fullName>
        <ecNumber evidence="4 12">4.1.3.27</ecNumber>
    </recommendedName>
</protein>
<evidence type="ECO:0000256" key="11">
    <source>
        <dbReference type="ARBA" id="ARBA00047683"/>
    </source>
</evidence>
<evidence type="ECO:0000256" key="10">
    <source>
        <dbReference type="ARBA" id="ARBA00025634"/>
    </source>
</evidence>
<reference evidence="15 16" key="1">
    <citation type="submission" date="2023-04" db="EMBL/GenBank/DDBJ databases">
        <title>Genome Sequence of Selenomonas sputigena ATCC 33150.</title>
        <authorList>
            <person name="Miller D.P."/>
            <person name="Anvari S."/>
            <person name="Polson S.W."/>
            <person name="Macdonald M."/>
            <person name="Mcdowell J.V."/>
        </authorList>
    </citation>
    <scope>NUCLEOTIDE SEQUENCE [LARGE SCALE GENOMIC DNA]</scope>
    <source>
        <strain evidence="15 16">ATCC 33150</strain>
    </source>
</reference>
<dbReference type="Pfam" id="PF04715">
    <property type="entry name" value="Anth_synt_I_N"/>
    <property type="match status" value="1"/>
</dbReference>
<comment type="pathway">
    <text evidence="1 12">Amino-acid biosynthesis; L-tryptophan biosynthesis; L-tryptophan from chorismate: step 1/5.</text>
</comment>
<sequence>MMTLQPSLARFKELAKAANLIAVTAELSMDLDTPVSVFCKLVGEAEGFILESVDTTHQQFGRYSFIGAEPFIRLQVFKNRLMIRENDLMKCFDGTPQETLKKYMEGFRPAVEDEELPLANGGMVGYLNYEIAATFDRVRTMTLDEDELLGQFMVCRHMVVFDALKNTARLIHLARVTEETADAVYEEAERKMETIAERLRAPVAPAAKTAAKRRKPLDFLAKYESDSGDFIAAVEKAKEHIFAGDIFQVVPSRQFREKITKPSFHFYRRLRQVNPSPYMFYLNFGSVKLVGASPEMLVKVAGDKIFTYPIAGTRRRGRNDEEDAALAAELKADAKECAEHAMLVDLARNDIGRISEAGSVRVTKFKEIEKFSHVLHMVSEVVGRLKKECRPLDVLAAAFPAGTVSGAPKLRAMEIIRELEPVKRGTYAGTVGYMDFYGNMDMCITLRTMRIENDETAVIQAGAGIVADSVPENEYREILQKARALFEVVEEVENDVVAF</sequence>
<keyword evidence="12" id="KW-0460">Magnesium</keyword>
<dbReference type="PRINTS" id="PR00095">
    <property type="entry name" value="ANTSNTHASEI"/>
</dbReference>
<dbReference type="InterPro" id="IPR005801">
    <property type="entry name" value="ADC_synthase"/>
</dbReference>
<dbReference type="PANTHER" id="PTHR11236:SF9">
    <property type="entry name" value="ANTHRANILATE SYNTHASE COMPONENT 1"/>
    <property type="match status" value="1"/>
</dbReference>
<keyword evidence="8 12" id="KW-0057">Aromatic amino acid biosynthesis</keyword>
<evidence type="ECO:0000256" key="2">
    <source>
        <dbReference type="ARBA" id="ARBA00009562"/>
    </source>
</evidence>
<name>A0ABV3X5B0_9FIRM</name>
<feature type="domain" description="Anthranilate synthase component I N-terminal" evidence="14">
    <location>
        <begin position="30"/>
        <end position="168"/>
    </location>
</feature>
<evidence type="ECO:0000259" key="14">
    <source>
        <dbReference type="Pfam" id="PF04715"/>
    </source>
</evidence>
<dbReference type="InterPro" id="IPR019999">
    <property type="entry name" value="Anth_synth_I-like"/>
</dbReference>
<evidence type="ECO:0000256" key="7">
    <source>
        <dbReference type="ARBA" id="ARBA00022822"/>
    </source>
</evidence>
<evidence type="ECO:0000256" key="5">
    <source>
        <dbReference type="ARBA" id="ARBA00020653"/>
    </source>
</evidence>
<evidence type="ECO:0000256" key="6">
    <source>
        <dbReference type="ARBA" id="ARBA00022605"/>
    </source>
</evidence>
<comment type="catalytic activity">
    <reaction evidence="11 12">
        <text>chorismate + L-glutamine = anthranilate + pyruvate + L-glutamate + H(+)</text>
        <dbReference type="Rhea" id="RHEA:21732"/>
        <dbReference type="ChEBI" id="CHEBI:15361"/>
        <dbReference type="ChEBI" id="CHEBI:15378"/>
        <dbReference type="ChEBI" id="CHEBI:16567"/>
        <dbReference type="ChEBI" id="CHEBI:29748"/>
        <dbReference type="ChEBI" id="CHEBI:29985"/>
        <dbReference type="ChEBI" id="CHEBI:58359"/>
        <dbReference type="EC" id="4.1.3.27"/>
    </reaction>
</comment>
<proteinExistence type="inferred from homology"/>
<evidence type="ECO:0000256" key="1">
    <source>
        <dbReference type="ARBA" id="ARBA00004873"/>
    </source>
</evidence>
<keyword evidence="7 12" id="KW-0822">Tryptophan biosynthesis</keyword>
<evidence type="ECO:0000313" key="16">
    <source>
        <dbReference type="Proteomes" id="UP001559623"/>
    </source>
</evidence>
<dbReference type="InterPro" id="IPR006805">
    <property type="entry name" value="Anth_synth_I_N"/>
</dbReference>
<dbReference type="InterPro" id="IPR015890">
    <property type="entry name" value="Chorismate_C"/>
</dbReference>
<dbReference type="GO" id="GO:0004049">
    <property type="term" value="F:anthranilate synthase activity"/>
    <property type="evidence" value="ECO:0007669"/>
    <property type="project" value="UniProtKB-EC"/>
</dbReference>
<evidence type="ECO:0000256" key="9">
    <source>
        <dbReference type="ARBA" id="ARBA00023239"/>
    </source>
</evidence>
<feature type="domain" description="Chorismate-utilising enzyme C-terminal" evidence="13">
    <location>
        <begin position="229"/>
        <end position="481"/>
    </location>
</feature>
<comment type="function">
    <text evidence="10 12">Part of a heterotetrameric complex that catalyzes the two-step biosynthesis of anthranilate, an intermediate in the biosynthesis of L-tryptophan. In the first step, the glutamine-binding beta subunit (TrpG) of anthranilate synthase (AS) provides the glutamine amidotransferase activity which generates ammonia as a substrate that, along with chorismate, is used in the second step, catalyzed by the large alpha subunit of AS (TrpE) to produce anthranilate. In the absence of TrpG, TrpE can synthesize anthranilate directly from chorismate and high concentrations of ammonia.</text>
</comment>
<dbReference type="EMBL" id="JARVLH010000003">
    <property type="protein sequence ID" value="MEX5285382.1"/>
    <property type="molecule type" value="Genomic_DNA"/>
</dbReference>
<comment type="caution">
    <text evidence="15">The sequence shown here is derived from an EMBL/GenBank/DDBJ whole genome shotgun (WGS) entry which is preliminary data.</text>
</comment>